<dbReference type="Pfam" id="PF03108">
    <property type="entry name" value="DBD_Tnp_Mut"/>
    <property type="match status" value="1"/>
</dbReference>
<protein>
    <recommendedName>
        <fullName evidence="1">Transposase MuDR plant domain-containing protein</fullName>
    </recommendedName>
</protein>
<evidence type="ECO:0000313" key="2">
    <source>
        <dbReference type="EMBL" id="JAE12728.1"/>
    </source>
</evidence>
<organism evidence="2">
    <name type="scientific">Arundo donax</name>
    <name type="common">Giant reed</name>
    <name type="synonym">Donax arundinaceus</name>
    <dbReference type="NCBI Taxonomy" id="35708"/>
    <lineage>
        <taxon>Eukaryota</taxon>
        <taxon>Viridiplantae</taxon>
        <taxon>Streptophyta</taxon>
        <taxon>Embryophyta</taxon>
        <taxon>Tracheophyta</taxon>
        <taxon>Spermatophyta</taxon>
        <taxon>Magnoliopsida</taxon>
        <taxon>Liliopsida</taxon>
        <taxon>Poales</taxon>
        <taxon>Poaceae</taxon>
        <taxon>PACMAD clade</taxon>
        <taxon>Arundinoideae</taxon>
        <taxon>Arundineae</taxon>
        <taxon>Arundo</taxon>
    </lineage>
</organism>
<accession>A0A0A9FWI1</accession>
<reference evidence="2" key="1">
    <citation type="submission" date="2014-09" db="EMBL/GenBank/DDBJ databases">
        <authorList>
            <person name="Magalhaes I.L.F."/>
            <person name="Oliveira U."/>
            <person name="Santos F.R."/>
            <person name="Vidigal T.H.D.A."/>
            <person name="Brescovit A.D."/>
            <person name="Santos A.J."/>
        </authorList>
    </citation>
    <scope>NUCLEOTIDE SEQUENCE</scope>
    <source>
        <tissue evidence="2">Shoot tissue taken approximately 20 cm above the soil surface</tissue>
    </source>
</reference>
<sequence length="91" mass="10955">MRTKYWALHNSTRVCVSQNGHQFRRAMKSYHIMNERDYRYIRNVGDRVKANYEEDRCPFFIHASRIAGESTFQIRKRVVSLEQVLEWIVCG</sequence>
<evidence type="ECO:0000259" key="1">
    <source>
        <dbReference type="Pfam" id="PF03108"/>
    </source>
</evidence>
<feature type="domain" description="Transposase MuDR plant" evidence="1">
    <location>
        <begin position="21"/>
        <end position="74"/>
    </location>
</feature>
<dbReference type="AlphaFoldDB" id="A0A0A9FWI1"/>
<reference evidence="2" key="2">
    <citation type="journal article" date="2015" name="Data Brief">
        <title>Shoot transcriptome of the giant reed, Arundo donax.</title>
        <authorList>
            <person name="Barrero R.A."/>
            <person name="Guerrero F.D."/>
            <person name="Moolhuijzen P."/>
            <person name="Goolsby J.A."/>
            <person name="Tidwell J."/>
            <person name="Bellgard S.E."/>
            <person name="Bellgard M.I."/>
        </authorList>
    </citation>
    <scope>NUCLEOTIDE SEQUENCE</scope>
    <source>
        <tissue evidence="2">Shoot tissue taken approximately 20 cm above the soil surface</tissue>
    </source>
</reference>
<dbReference type="InterPro" id="IPR004332">
    <property type="entry name" value="Transposase_MuDR"/>
</dbReference>
<proteinExistence type="predicted"/>
<name>A0A0A9FWI1_ARUDO</name>
<dbReference type="EMBL" id="GBRH01185168">
    <property type="protein sequence ID" value="JAE12728.1"/>
    <property type="molecule type" value="Transcribed_RNA"/>
</dbReference>